<sequence>MTTTDKNTINLFELGTLVNLKIGVWSGRKMLTRADLVKMGYENQENLPSDIVNLGRKLMVPKEELQAFDQISQKARKILEQWSIPFCVASAHFVPNNILTTVEQQLKDLKEEFFNRVDSFMVRFDDTVGKIKEDHPDFWEKCLKGNYPASTKHLRKRYKFDWYLFQIAGIGSIQETTVEEVSAKQKIQIEREKELRQQMQKEVEKFVGEYVAAMRQETIEFCDMMTARVSGQPYKDEEKSKKLTARSITSYRKYVDRFRKMNIFEDQDIEKMLTEFSEMFLDSTASPEDFESTTVQDGVTNALNSIRQKAAAEGENAGGFLGELKRRIIL</sequence>
<name>A0A0F9V4V2_9ZZZZ</name>
<accession>A0A0F9V4V2</accession>
<dbReference type="InterPro" id="IPR021496">
    <property type="entry name" value="DUF3150"/>
</dbReference>
<protein>
    <recommendedName>
        <fullName evidence="3">DUF3150 domain-containing protein</fullName>
    </recommendedName>
</protein>
<evidence type="ECO:0008006" key="3">
    <source>
        <dbReference type="Google" id="ProtNLM"/>
    </source>
</evidence>
<evidence type="ECO:0000256" key="1">
    <source>
        <dbReference type="SAM" id="Coils"/>
    </source>
</evidence>
<feature type="coiled-coil region" evidence="1">
    <location>
        <begin position="182"/>
        <end position="209"/>
    </location>
</feature>
<proteinExistence type="predicted"/>
<gene>
    <name evidence="2" type="ORF">LCGC14_0142640</name>
</gene>
<dbReference type="EMBL" id="LAZR01000049">
    <property type="protein sequence ID" value="KKN99019.1"/>
    <property type="molecule type" value="Genomic_DNA"/>
</dbReference>
<reference evidence="2" key="1">
    <citation type="journal article" date="2015" name="Nature">
        <title>Complex archaea that bridge the gap between prokaryotes and eukaryotes.</title>
        <authorList>
            <person name="Spang A."/>
            <person name="Saw J.H."/>
            <person name="Jorgensen S.L."/>
            <person name="Zaremba-Niedzwiedzka K."/>
            <person name="Martijn J."/>
            <person name="Lind A.E."/>
            <person name="van Eijk R."/>
            <person name="Schleper C."/>
            <person name="Guy L."/>
            <person name="Ettema T.J."/>
        </authorList>
    </citation>
    <scope>NUCLEOTIDE SEQUENCE</scope>
</reference>
<organism evidence="2">
    <name type="scientific">marine sediment metagenome</name>
    <dbReference type="NCBI Taxonomy" id="412755"/>
    <lineage>
        <taxon>unclassified sequences</taxon>
        <taxon>metagenomes</taxon>
        <taxon>ecological metagenomes</taxon>
    </lineage>
</organism>
<keyword evidence="1" id="KW-0175">Coiled coil</keyword>
<dbReference type="AlphaFoldDB" id="A0A0F9V4V2"/>
<comment type="caution">
    <text evidence="2">The sequence shown here is derived from an EMBL/GenBank/DDBJ whole genome shotgun (WGS) entry which is preliminary data.</text>
</comment>
<dbReference type="Pfam" id="PF11348">
    <property type="entry name" value="DUF3150"/>
    <property type="match status" value="1"/>
</dbReference>
<evidence type="ECO:0000313" key="2">
    <source>
        <dbReference type="EMBL" id="KKN99019.1"/>
    </source>
</evidence>